<dbReference type="Proteomes" id="UP000095765">
    <property type="component" value="Unassembled WGS sequence"/>
</dbReference>
<accession>A0A174RXQ6</accession>
<proteinExistence type="predicted"/>
<organism evidence="1 2">
    <name type="scientific">Anaerotruncus colihominis</name>
    <dbReference type="NCBI Taxonomy" id="169435"/>
    <lineage>
        <taxon>Bacteria</taxon>
        <taxon>Bacillati</taxon>
        <taxon>Bacillota</taxon>
        <taxon>Clostridia</taxon>
        <taxon>Eubacteriales</taxon>
        <taxon>Oscillospiraceae</taxon>
        <taxon>Anaerotruncus</taxon>
    </lineage>
</organism>
<evidence type="ECO:0000313" key="2">
    <source>
        <dbReference type="Proteomes" id="UP000095765"/>
    </source>
</evidence>
<name>A0A174RXQ6_9FIRM</name>
<dbReference type="AlphaFoldDB" id="A0A174RXQ6"/>
<reference evidence="1 2" key="1">
    <citation type="submission" date="2015-09" db="EMBL/GenBank/DDBJ databases">
        <authorList>
            <consortium name="Pathogen Informatics"/>
        </authorList>
    </citation>
    <scope>NUCLEOTIDE SEQUENCE [LARGE SCALE GENOMIC DNA]</scope>
    <source>
        <strain evidence="1 2">2789STDY5834939</strain>
    </source>
</reference>
<evidence type="ECO:0000313" key="1">
    <source>
        <dbReference type="EMBL" id="CUP88881.1"/>
    </source>
</evidence>
<dbReference type="EMBL" id="CZBE01000015">
    <property type="protein sequence ID" value="CUP88881.1"/>
    <property type="molecule type" value="Genomic_DNA"/>
</dbReference>
<protein>
    <submittedName>
        <fullName evidence="1">Uncharacterized protein</fullName>
    </submittedName>
</protein>
<sequence>MQKPQKSAPETESERDGRLRLKGKGRVVELELFKRVAQVGIFCAVLREDAGKDHRQHLAVARQRFGRGIGGVRDGIADRRIAHRFDRRGDISDLAGKQLAARDKAGRAHHAAFHNVEFRAGGHHADAHSRAHDAVFDTDIDDNAAVGVIVAVKDERLKRRVLVAARRGDIRYDALEHRMDVFARFGRDARRVHARNTNNVLDLLRDALRLGGRQVDFVDDGRDLKVVLDRKIRIGKRLRLDALRRVDNQNRALARGKRTRHLVVEIDVAGGVDQIELIFLAVVGAVGRRHGARLDGDAAFALDVHIVENLVLHIAL</sequence>
<gene>
    <name evidence="1" type="ORF">ERS852551_02278</name>
</gene>
<dbReference type="AntiFam" id="ANF00072">
    <property type="entry name" value="Shadow ORF (opposite TypA)"/>
</dbReference>